<gene>
    <name evidence="3" type="ORF">THASP1DRAFT_33299</name>
</gene>
<dbReference type="InterPro" id="IPR051425">
    <property type="entry name" value="Formin_Homology"/>
</dbReference>
<evidence type="ECO:0000256" key="1">
    <source>
        <dbReference type="SAM" id="MobiDB-lite"/>
    </source>
</evidence>
<dbReference type="InterPro" id="IPR019464">
    <property type="entry name" value="ELL_N"/>
</dbReference>
<accession>A0A4P9XGW1</accession>
<feature type="compositionally biased region" description="Basic and acidic residues" evidence="1">
    <location>
        <begin position="75"/>
        <end position="89"/>
    </location>
</feature>
<dbReference type="EMBL" id="KZ993391">
    <property type="protein sequence ID" value="RKP04886.1"/>
    <property type="molecule type" value="Genomic_DNA"/>
</dbReference>
<dbReference type="GO" id="GO:0006368">
    <property type="term" value="P:transcription elongation by RNA polymerase II"/>
    <property type="evidence" value="ECO:0007669"/>
    <property type="project" value="InterPro"/>
</dbReference>
<keyword evidence="4" id="KW-1185">Reference proteome</keyword>
<feature type="compositionally biased region" description="Polar residues" evidence="1">
    <location>
        <begin position="642"/>
        <end position="657"/>
    </location>
</feature>
<feature type="compositionally biased region" description="Low complexity" evidence="1">
    <location>
        <begin position="659"/>
        <end position="670"/>
    </location>
</feature>
<evidence type="ECO:0000259" key="2">
    <source>
        <dbReference type="Pfam" id="PF10390"/>
    </source>
</evidence>
<dbReference type="InterPro" id="IPR036390">
    <property type="entry name" value="WH_DNA-bd_sf"/>
</dbReference>
<name>A0A4P9XGW1_9FUNG</name>
<evidence type="ECO:0000313" key="4">
    <source>
        <dbReference type="Proteomes" id="UP000271241"/>
    </source>
</evidence>
<dbReference type="GO" id="GO:0008023">
    <property type="term" value="C:transcription elongation factor complex"/>
    <property type="evidence" value="ECO:0007669"/>
    <property type="project" value="InterPro"/>
</dbReference>
<feature type="compositionally biased region" description="Low complexity" evidence="1">
    <location>
        <begin position="601"/>
        <end position="614"/>
    </location>
</feature>
<feature type="compositionally biased region" description="Low complexity" evidence="1">
    <location>
        <begin position="707"/>
        <end position="731"/>
    </location>
</feature>
<reference evidence="4" key="1">
    <citation type="journal article" date="2018" name="Nat. Microbiol.">
        <title>Leveraging single-cell genomics to expand the fungal tree of life.</title>
        <authorList>
            <person name="Ahrendt S.R."/>
            <person name="Quandt C.A."/>
            <person name="Ciobanu D."/>
            <person name="Clum A."/>
            <person name="Salamov A."/>
            <person name="Andreopoulos B."/>
            <person name="Cheng J.F."/>
            <person name="Woyke T."/>
            <person name="Pelin A."/>
            <person name="Henrissat B."/>
            <person name="Reynolds N.K."/>
            <person name="Benny G.L."/>
            <person name="Smith M.E."/>
            <person name="James T.Y."/>
            <person name="Grigoriev I.V."/>
        </authorList>
    </citation>
    <scope>NUCLEOTIDE SEQUENCE [LARGE SCALE GENOMIC DNA]</scope>
    <source>
        <strain evidence="4">RSA 1356</strain>
    </source>
</reference>
<feature type="domain" description="RNA polymerase II elongation factor ELL N-terminal" evidence="2">
    <location>
        <begin position="279"/>
        <end position="357"/>
    </location>
</feature>
<dbReference type="SUPFAM" id="SSF46785">
    <property type="entry name" value="Winged helix' DNA-binding domain"/>
    <property type="match status" value="2"/>
</dbReference>
<organism evidence="3 4">
    <name type="scientific">Thamnocephalis sphaerospora</name>
    <dbReference type="NCBI Taxonomy" id="78915"/>
    <lineage>
        <taxon>Eukaryota</taxon>
        <taxon>Fungi</taxon>
        <taxon>Fungi incertae sedis</taxon>
        <taxon>Zoopagomycota</taxon>
        <taxon>Zoopagomycotina</taxon>
        <taxon>Zoopagomycetes</taxon>
        <taxon>Zoopagales</taxon>
        <taxon>Sigmoideomycetaceae</taxon>
        <taxon>Thamnocephalis</taxon>
    </lineage>
</organism>
<feature type="compositionally biased region" description="Polar residues" evidence="1">
    <location>
        <begin position="436"/>
        <end position="446"/>
    </location>
</feature>
<feature type="region of interest" description="Disordered" evidence="1">
    <location>
        <begin position="60"/>
        <end position="89"/>
    </location>
</feature>
<protein>
    <recommendedName>
        <fullName evidence="2">RNA polymerase II elongation factor ELL N-terminal domain-containing protein</fullName>
    </recommendedName>
</protein>
<dbReference type="Pfam" id="PF10390">
    <property type="entry name" value="ELL"/>
    <property type="match status" value="1"/>
</dbReference>
<feature type="compositionally biased region" description="Low complexity" evidence="1">
    <location>
        <begin position="467"/>
        <end position="495"/>
    </location>
</feature>
<evidence type="ECO:0000313" key="3">
    <source>
        <dbReference type="EMBL" id="RKP04886.1"/>
    </source>
</evidence>
<dbReference type="AlphaFoldDB" id="A0A4P9XGW1"/>
<feature type="compositionally biased region" description="Low complexity" evidence="1">
    <location>
        <begin position="60"/>
        <end position="73"/>
    </location>
</feature>
<dbReference type="Gene3D" id="1.10.10.2670">
    <property type="entry name" value="E3 ubiquitin-protein ligase"/>
    <property type="match status" value="2"/>
</dbReference>
<proteinExistence type="predicted"/>
<dbReference type="InterPro" id="IPR042065">
    <property type="entry name" value="E3_ELL-like"/>
</dbReference>
<dbReference type="PANTHER" id="PTHR45725:SF1">
    <property type="entry name" value="DISHEVELLED ASSOCIATED ACTIVATOR OF MORPHOGENESIS, ISOFORM D"/>
    <property type="match status" value="1"/>
</dbReference>
<feature type="compositionally biased region" description="Low complexity" evidence="1">
    <location>
        <begin position="533"/>
        <end position="561"/>
    </location>
</feature>
<dbReference type="STRING" id="78915.A0A4P9XGW1"/>
<dbReference type="PANTHER" id="PTHR45725">
    <property type="entry name" value="FORMIN HOMOLOGY 2 FAMILY MEMBER"/>
    <property type="match status" value="1"/>
</dbReference>
<feature type="compositionally biased region" description="Low complexity" evidence="1">
    <location>
        <begin position="575"/>
        <end position="593"/>
    </location>
</feature>
<feature type="region of interest" description="Disordered" evidence="1">
    <location>
        <begin position="382"/>
        <end position="738"/>
    </location>
</feature>
<sequence length="861" mass="91314">MGGEKALRIGGTTYRLEQRKLSADRETRELYQRARGNKNVLELVGTQRHALAVTARASSAAAATASSTRPGTAHSAERVRRPFENDRASRRAAFFEQKRLRRMEPPPPSAADALTPQQIAAMAASPARSPALAMDGSLHNSELHAAQTAALVAAVTAGNQPAQVHKRPTTSLRARLLHLLAIEPTDISLLQTKLMQRPETIMLDLRMIADRHGTVYALKPECYRDVNAHDWEYTDEERQIVLERARQAFDQLGLPANARERIMLLAPDARPTGWERSGTLRERVIHALAIEPMGFKLAQEKSGSKEDDKFREMLLQVARFQNNAWMLKDASYREVQLDTWPGWTTEERKHVARAMRRAFETMDLPADDEAWQALAAYPKSPPLVSTPTPAMSQPSPPSEPMPAARSLAPTPSPALAGGQLAPSGANTPSAGAPSTGAMTKSKPTSTARKKGASTIAKLTAQSKRPGAASSPSLSASKLPEPASSATPAADATASSVEPPKRKRGRPAKKTQEPAASASPSRAKPHTAPPPAAPTVATASSSLLAPTATGTSASRARASSPSPVSPPILPTDSEIGASGAVATASPTSAASSKAAARKRAHAAASTSAGTSGAPAESLVSSPALAGGSAAKLKRPSAAAKQAKQANHPTHTPVSSGSVPTAALADAATAADRQTPKRRKVVGAAGNNARSTAEPGSTGLPSVPARSTAARSVSPSLPSASASPSLPASSLAPRQTVTASAQSMQAQAVLVRKPVELPDQPPHVTSRADLHRLHQLFKEAHQEHLRLHRRLTFDTKKCTDAERMWRETSDGELKEEAGKHLDALVARATGSAARHRLKRYEFLREWIQKAKQEARRAVAENGW</sequence>
<dbReference type="Proteomes" id="UP000271241">
    <property type="component" value="Unassembled WGS sequence"/>
</dbReference>
<dbReference type="OrthoDB" id="2587563at2759"/>